<comment type="cofactor">
    <cofactor evidence="1">
        <name>Zn(2+)</name>
        <dbReference type="ChEBI" id="CHEBI:29105"/>
    </cofactor>
</comment>
<keyword evidence="7" id="KW-0812">Transmembrane</keyword>
<dbReference type="OrthoDB" id="7464992at2759"/>
<dbReference type="GO" id="GO:0005743">
    <property type="term" value="C:mitochondrial inner membrane"/>
    <property type="evidence" value="ECO:0007669"/>
    <property type="project" value="TreeGrafter"/>
</dbReference>
<dbReference type="GO" id="GO:0046872">
    <property type="term" value="F:metal ion binding"/>
    <property type="evidence" value="ECO:0007669"/>
    <property type="project" value="UniProtKB-KW"/>
</dbReference>
<dbReference type="PANTHER" id="PTHR22726">
    <property type="entry name" value="METALLOENDOPEPTIDASE OMA1"/>
    <property type="match status" value="1"/>
</dbReference>
<dbReference type="Gene3D" id="3.30.2010.10">
    <property type="entry name" value="Metalloproteases ('zincins'), catalytic domain"/>
    <property type="match status" value="1"/>
</dbReference>
<keyword evidence="3" id="KW-0479">Metal-binding</keyword>
<organism evidence="9 10">
    <name type="scientific">Circinella minor</name>
    <dbReference type="NCBI Taxonomy" id="1195481"/>
    <lineage>
        <taxon>Eukaryota</taxon>
        <taxon>Fungi</taxon>
        <taxon>Fungi incertae sedis</taxon>
        <taxon>Mucoromycota</taxon>
        <taxon>Mucoromycotina</taxon>
        <taxon>Mucoromycetes</taxon>
        <taxon>Mucorales</taxon>
        <taxon>Lichtheimiaceae</taxon>
        <taxon>Circinella</taxon>
    </lineage>
</organism>
<dbReference type="AlphaFoldDB" id="A0A8H7RY12"/>
<dbReference type="InterPro" id="IPR001915">
    <property type="entry name" value="Peptidase_M48"/>
</dbReference>
<accession>A0A8H7RY12</accession>
<dbReference type="GO" id="GO:0004222">
    <property type="term" value="F:metalloendopeptidase activity"/>
    <property type="evidence" value="ECO:0007669"/>
    <property type="project" value="InterPro"/>
</dbReference>
<keyword evidence="10" id="KW-1185">Reference proteome</keyword>
<reference evidence="9 10" key="1">
    <citation type="submission" date="2020-12" db="EMBL/GenBank/DDBJ databases">
        <title>Metabolic potential, ecology and presence of endohyphal bacteria is reflected in genomic diversity of Mucoromycotina.</title>
        <authorList>
            <person name="Muszewska A."/>
            <person name="Okrasinska A."/>
            <person name="Steczkiewicz K."/>
            <person name="Drgas O."/>
            <person name="Orlowska M."/>
            <person name="Perlinska-Lenart U."/>
            <person name="Aleksandrzak-Piekarczyk T."/>
            <person name="Szatraj K."/>
            <person name="Zielenkiewicz U."/>
            <person name="Pilsyk S."/>
            <person name="Malc E."/>
            <person name="Mieczkowski P."/>
            <person name="Kruszewska J.S."/>
            <person name="Biernat P."/>
            <person name="Pawlowska J."/>
        </authorList>
    </citation>
    <scope>NUCLEOTIDE SEQUENCE [LARGE SCALE GENOMIC DNA]</scope>
    <source>
        <strain evidence="9 10">CBS 142.35</strain>
    </source>
</reference>
<evidence type="ECO:0000256" key="2">
    <source>
        <dbReference type="ARBA" id="ARBA00022670"/>
    </source>
</evidence>
<feature type="transmembrane region" description="Helical" evidence="7">
    <location>
        <begin position="95"/>
        <end position="116"/>
    </location>
</feature>
<keyword evidence="4" id="KW-0378">Hydrolase</keyword>
<evidence type="ECO:0000256" key="6">
    <source>
        <dbReference type="ARBA" id="ARBA00023049"/>
    </source>
</evidence>
<evidence type="ECO:0000256" key="5">
    <source>
        <dbReference type="ARBA" id="ARBA00022833"/>
    </source>
</evidence>
<sequence>MLFARALRTATPLRTQWRQQLCSNCYRHQQLLQPRVPLIARPFHATNTRSSPLLPLPAVLLSVLKSGKLVSLVSLSSKTSLTLLPHTYRRDRGKLVFKLLASIPLIGVTLLLLVGLDKAPNTSRLRLIYLTETEADEYIDLAVNQVLGAQAGLIAPRDSVLCKWIEEVVDNIATVAVDDVRDPVRLYDKLDEAKKDFRVILVQDGSTENAMCIGPYVIMYDAMLERIGPDTDRLAVILSHEIAHSLQRHFVEQNGLESLLLMLTDIARAVFWMFTEPLGPYVNQKIDQAVALLIESSSGRSYNRILEQEADLIGLKLLAKAGYNPEAAIEVWQSMAQFQQEITEGQVEESQKRENLEIAAAEYLDSVISNWFGSTHPPNDERIQYMRENMDEAIQIYKESLKVNGPPICSFVFKDNDDDKTLNEDQASDDGGTTVVELEMNEKRGWYKSVWGWIWPGGVPQDV</sequence>
<evidence type="ECO:0000256" key="4">
    <source>
        <dbReference type="ARBA" id="ARBA00022801"/>
    </source>
</evidence>
<dbReference type="GO" id="GO:0006515">
    <property type="term" value="P:protein quality control for misfolded or incompletely synthesized proteins"/>
    <property type="evidence" value="ECO:0007669"/>
    <property type="project" value="TreeGrafter"/>
</dbReference>
<feature type="domain" description="Peptidase M48" evidence="8">
    <location>
        <begin position="188"/>
        <end position="388"/>
    </location>
</feature>
<proteinExistence type="predicted"/>
<name>A0A8H7RY12_9FUNG</name>
<dbReference type="PANTHER" id="PTHR22726:SF18">
    <property type="entry name" value="PEPTIDASE M48 DOMAIN-CONTAINING PROTEIN"/>
    <property type="match status" value="1"/>
</dbReference>
<evidence type="ECO:0000256" key="3">
    <source>
        <dbReference type="ARBA" id="ARBA00022723"/>
    </source>
</evidence>
<keyword evidence="5" id="KW-0862">Zinc</keyword>
<dbReference type="Pfam" id="PF01435">
    <property type="entry name" value="Peptidase_M48"/>
    <property type="match status" value="1"/>
</dbReference>
<dbReference type="EMBL" id="JAEPRB010000218">
    <property type="protein sequence ID" value="KAG2218643.1"/>
    <property type="molecule type" value="Genomic_DNA"/>
</dbReference>
<dbReference type="CDD" id="cd07331">
    <property type="entry name" value="M48C_Oma1_like"/>
    <property type="match status" value="1"/>
</dbReference>
<dbReference type="Proteomes" id="UP000646827">
    <property type="component" value="Unassembled WGS sequence"/>
</dbReference>
<comment type="caution">
    <text evidence="9">The sequence shown here is derived from an EMBL/GenBank/DDBJ whole genome shotgun (WGS) entry which is preliminary data.</text>
</comment>
<evidence type="ECO:0000313" key="10">
    <source>
        <dbReference type="Proteomes" id="UP000646827"/>
    </source>
</evidence>
<evidence type="ECO:0000313" key="9">
    <source>
        <dbReference type="EMBL" id="KAG2218643.1"/>
    </source>
</evidence>
<gene>
    <name evidence="9" type="ORF">INT45_000816</name>
</gene>
<evidence type="ECO:0000256" key="7">
    <source>
        <dbReference type="SAM" id="Phobius"/>
    </source>
</evidence>
<evidence type="ECO:0000256" key="1">
    <source>
        <dbReference type="ARBA" id="ARBA00001947"/>
    </source>
</evidence>
<dbReference type="GO" id="GO:0034982">
    <property type="term" value="P:mitochondrial protein processing"/>
    <property type="evidence" value="ECO:0007669"/>
    <property type="project" value="TreeGrafter"/>
</dbReference>
<evidence type="ECO:0000259" key="8">
    <source>
        <dbReference type="Pfam" id="PF01435"/>
    </source>
</evidence>
<dbReference type="InterPro" id="IPR051156">
    <property type="entry name" value="Mito/Outer_Membr_Metalloprot"/>
</dbReference>
<protein>
    <recommendedName>
        <fullName evidence="8">Peptidase M48 domain-containing protein</fullName>
    </recommendedName>
</protein>
<keyword evidence="6" id="KW-0482">Metalloprotease</keyword>
<keyword evidence="7" id="KW-1133">Transmembrane helix</keyword>
<keyword evidence="7" id="KW-0472">Membrane</keyword>
<keyword evidence="2" id="KW-0645">Protease</keyword>